<dbReference type="Gene3D" id="1.10.10.10">
    <property type="entry name" value="Winged helix-like DNA-binding domain superfamily/Winged helix DNA-binding domain"/>
    <property type="match status" value="1"/>
</dbReference>
<dbReference type="PATRIC" id="fig|270351.6.peg.2155"/>
<dbReference type="InterPro" id="IPR036388">
    <property type="entry name" value="WH-like_DNA-bd_sf"/>
</dbReference>
<name>A0A0J6S5E1_9HYPH</name>
<proteinExistence type="predicted"/>
<dbReference type="Proteomes" id="UP000035929">
    <property type="component" value="Unassembled WGS sequence"/>
</dbReference>
<dbReference type="RefSeq" id="WP_048465890.1">
    <property type="nucleotide sequence ID" value="NZ_LABX01000175.1"/>
</dbReference>
<evidence type="ECO:0000313" key="2">
    <source>
        <dbReference type="EMBL" id="KMO30415.1"/>
    </source>
</evidence>
<feature type="domain" description="HTH luxR-type" evidence="1">
    <location>
        <begin position="297"/>
        <end position="354"/>
    </location>
</feature>
<dbReference type="InterPro" id="IPR000792">
    <property type="entry name" value="Tscrpt_reg_LuxR_C"/>
</dbReference>
<dbReference type="SMART" id="SM00421">
    <property type="entry name" value="HTH_LUXR"/>
    <property type="match status" value="1"/>
</dbReference>
<organism evidence="2 3">
    <name type="scientific">Methylobacterium aquaticum</name>
    <dbReference type="NCBI Taxonomy" id="270351"/>
    <lineage>
        <taxon>Bacteria</taxon>
        <taxon>Pseudomonadati</taxon>
        <taxon>Pseudomonadota</taxon>
        <taxon>Alphaproteobacteria</taxon>
        <taxon>Hyphomicrobiales</taxon>
        <taxon>Methylobacteriaceae</taxon>
        <taxon>Methylobacterium</taxon>
    </lineage>
</organism>
<sequence length="360" mass="37921">MGFIDDTLRRLDDSLGEAILDPSRWGAALDHVSALVDGDGVMLLRSHNRTPGIPCTASVAELVDDYFRHGWHVNDLRTRAVPRVMRGEVVTDHGILTAEEMARAPFYNDLLLRHGYHWFAVAGFHAGSEHWAVSVQRKARRGPFEAVQPLAGLAQRLGRAATLSEALGRAALDGHLRGLEQVGEAALALDGAGRVVGANARADALFDAAFRVVDGTVRIADTRAREALAGVVGALPHRSPPPAGPILVPRGDRRPLILRVLPVIEAARSPFLGAQMLLTVTDLTAEQRPDPAVLAQVFGLTAAEARLAAILAGGASLDEAAGTLGIAVGTVRSQIKAVFAKTGTGRQGALVALLGAAGLR</sequence>
<reference evidence="2 3" key="1">
    <citation type="submission" date="2015-03" db="EMBL/GenBank/DDBJ databases">
        <title>Genome sequencing of Methylobacterium aquaticum DSM16371 type strain.</title>
        <authorList>
            <person name="Chaudhry V."/>
            <person name="Patil P.B."/>
        </authorList>
    </citation>
    <scope>NUCLEOTIDE SEQUENCE [LARGE SCALE GENOMIC DNA]</scope>
    <source>
        <strain evidence="2 3">DSM 16371</strain>
    </source>
</reference>
<protein>
    <recommendedName>
        <fullName evidence="1">HTH luxR-type domain-containing protein</fullName>
    </recommendedName>
</protein>
<dbReference type="GO" id="GO:0006355">
    <property type="term" value="P:regulation of DNA-templated transcription"/>
    <property type="evidence" value="ECO:0007669"/>
    <property type="project" value="InterPro"/>
</dbReference>
<gene>
    <name evidence="2" type="ORF">VP06_21895</name>
</gene>
<accession>A0A0J6S5E1</accession>
<dbReference type="GO" id="GO:0003677">
    <property type="term" value="F:DNA binding"/>
    <property type="evidence" value="ECO:0007669"/>
    <property type="project" value="InterPro"/>
</dbReference>
<evidence type="ECO:0000313" key="3">
    <source>
        <dbReference type="Proteomes" id="UP000035929"/>
    </source>
</evidence>
<comment type="caution">
    <text evidence="2">The sequence shown here is derived from an EMBL/GenBank/DDBJ whole genome shotgun (WGS) entry which is preliminary data.</text>
</comment>
<dbReference type="SUPFAM" id="SSF46894">
    <property type="entry name" value="C-terminal effector domain of the bipartite response regulators"/>
    <property type="match status" value="1"/>
</dbReference>
<dbReference type="AlphaFoldDB" id="A0A0J6S5E1"/>
<dbReference type="InterPro" id="IPR016032">
    <property type="entry name" value="Sig_transdc_resp-reg_C-effctor"/>
</dbReference>
<dbReference type="OrthoDB" id="6697591at2"/>
<dbReference type="EMBL" id="LABX01000175">
    <property type="protein sequence ID" value="KMO30415.1"/>
    <property type="molecule type" value="Genomic_DNA"/>
</dbReference>
<evidence type="ECO:0000259" key="1">
    <source>
        <dbReference type="SMART" id="SM00421"/>
    </source>
</evidence>